<name>A0A804QHS0_MAIZE</name>
<organism evidence="1 2">
    <name type="scientific">Zea mays</name>
    <name type="common">Maize</name>
    <dbReference type="NCBI Taxonomy" id="4577"/>
    <lineage>
        <taxon>Eukaryota</taxon>
        <taxon>Viridiplantae</taxon>
        <taxon>Streptophyta</taxon>
        <taxon>Embryophyta</taxon>
        <taxon>Tracheophyta</taxon>
        <taxon>Spermatophyta</taxon>
        <taxon>Magnoliopsida</taxon>
        <taxon>Liliopsida</taxon>
        <taxon>Poales</taxon>
        <taxon>Poaceae</taxon>
        <taxon>PACMAD clade</taxon>
        <taxon>Panicoideae</taxon>
        <taxon>Andropogonodae</taxon>
        <taxon>Andropogoneae</taxon>
        <taxon>Tripsacinae</taxon>
        <taxon>Zea</taxon>
    </lineage>
</organism>
<dbReference type="AlphaFoldDB" id="A0A804QHS0"/>
<reference evidence="1" key="2">
    <citation type="submission" date="2019-07" db="EMBL/GenBank/DDBJ databases">
        <authorList>
            <person name="Seetharam A."/>
            <person name="Woodhouse M."/>
            <person name="Cannon E."/>
        </authorList>
    </citation>
    <scope>NUCLEOTIDE SEQUENCE [LARGE SCALE GENOMIC DNA]</scope>
    <source>
        <strain evidence="1">cv. B73</strain>
    </source>
</reference>
<reference evidence="1" key="3">
    <citation type="submission" date="2021-05" db="UniProtKB">
        <authorList>
            <consortium name="EnsemblPlants"/>
        </authorList>
    </citation>
    <scope>IDENTIFICATION</scope>
    <source>
        <strain evidence="1">cv. B73</strain>
    </source>
</reference>
<evidence type="ECO:0000313" key="2">
    <source>
        <dbReference type="Proteomes" id="UP000007305"/>
    </source>
</evidence>
<keyword evidence="2" id="KW-1185">Reference proteome</keyword>
<reference evidence="2" key="1">
    <citation type="submission" date="2015-12" db="EMBL/GenBank/DDBJ databases">
        <title>Update maize B73 reference genome by single molecule sequencing technologies.</title>
        <authorList>
            <consortium name="Maize Genome Sequencing Project"/>
            <person name="Ware D."/>
        </authorList>
    </citation>
    <scope>NUCLEOTIDE SEQUENCE [LARGE SCALE GENOMIC DNA]</scope>
    <source>
        <strain evidence="2">cv. B73</strain>
    </source>
</reference>
<dbReference type="Proteomes" id="UP000007305">
    <property type="component" value="Chromosome 7"/>
</dbReference>
<proteinExistence type="predicted"/>
<accession>A0A804QHS0</accession>
<protein>
    <submittedName>
        <fullName evidence="1">Uncharacterized protein</fullName>
    </submittedName>
</protein>
<evidence type="ECO:0000313" key="1">
    <source>
        <dbReference type="EnsemblPlants" id="Zm00001eb330320_P002"/>
    </source>
</evidence>
<sequence length="141" mass="15329">MADPGASVNIAARHHLASQLARQPPVTHTGWGVEEADGNKPTHPTPYQVFDAAASPNNEMLLMHDSGARRISIVVELHEVDFPLLLLCSVWMTLCCLRYNFPFLCLSNVNLNTLMNMFSVLGAGGGLGGRNASNGPFMWHT</sequence>
<dbReference type="Gramene" id="Zm00001eb330320_T002">
    <property type="protein sequence ID" value="Zm00001eb330320_P002"/>
    <property type="gene ID" value="Zm00001eb330320"/>
</dbReference>
<dbReference type="EnsemblPlants" id="Zm00001eb330320_T002">
    <property type="protein sequence ID" value="Zm00001eb330320_P002"/>
    <property type="gene ID" value="Zm00001eb330320"/>
</dbReference>